<comment type="caution">
    <text evidence="2">The sequence shown here is derived from an EMBL/GenBank/DDBJ whole genome shotgun (WGS) entry which is preliminary data.</text>
</comment>
<dbReference type="Proteomes" id="UP001311232">
    <property type="component" value="Unassembled WGS sequence"/>
</dbReference>
<organism evidence="2 3">
    <name type="scientific">Crenichthys baileyi</name>
    <name type="common">White River springfish</name>
    <dbReference type="NCBI Taxonomy" id="28760"/>
    <lineage>
        <taxon>Eukaryota</taxon>
        <taxon>Metazoa</taxon>
        <taxon>Chordata</taxon>
        <taxon>Craniata</taxon>
        <taxon>Vertebrata</taxon>
        <taxon>Euteleostomi</taxon>
        <taxon>Actinopterygii</taxon>
        <taxon>Neopterygii</taxon>
        <taxon>Teleostei</taxon>
        <taxon>Neoteleostei</taxon>
        <taxon>Acanthomorphata</taxon>
        <taxon>Ovalentaria</taxon>
        <taxon>Atherinomorphae</taxon>
        <taxon>Cyprinodontiformes</taxon>
        <taxon>Goodeidae</taxon>
        <taxon>Crenichthys</taxon>
    </lineage>
</organism>
<dbReference type="AlphaFoldDB" id="A0AAV9QWT6"/>
<name>A0AAV9QWT6_9TELE</name>
<evidence type="ECO:0000313" key="2">
    <source>
        <dbReference type="EMBL" id="KAK5600759.1"/>
    </source>
</evidence>
<feature type="compositionally biased region" description="Polar residues" evidence="1">
    <location>
        <begin position="124"/>
        <end position="138"/>
    </location>
</feature>
<gene>
    <name evidence="2" type="ORF">CRENBAI_010612</name>
</gene>
<sequence>MKTKAKDNNDHEEEKEEGEVNDEREDYSGGGGWDCDVDVDDCDRNDRDTEDVGEQQSDATRLAKEQVKEEEEEGPDDVPVEEEEEEERRTLRMSWFLTTALTTPPPQTGLQTLTETMSRVLKRSATTSTRSSWQQTGRSRCGLPEEEEGQNYKGYAALLGSGRCPAVELRRLPLHVIYMVNLYRPDPAFHLLGQINGGRPCHRQPGHKKAAGEQSDLHDECGCLLPY</sequence>
<keyword evidence="3" id="KW-1185">Reference proteome</keyword>
<feature type="compositionally biased region" description="Acidic residues" evidence="1">
    <location>
        <begin position="68"/>
        <end position="86"/>
    </location>
</feature>
<protein>
    <submittedName>
        <fullName evidence="2">Uncharacterized protein</fullName>
    </submittedName>
</protein>
<feature type="compositionally biased region" description="Acidic residues" evidence="1">
    <location>
        <begin position="10"/>
        <end position="25"/>
    </location>
</feature>
<proteinExistence type="predicted"/>
<evidence type="ECO:0000256" key="1">
    <source>
        <dbReference type="SAM" id="MobiDB-lite"/>
    </source>
</evidence>
<feature type="region of interest" description="Disordered" evidence="1">
    <location>
        <begin position="1"/>
        <end position="90"/>
    </location>
</feature>
<dbReference type="EMBL" id="JAHHUM010002796">
    <property type="protein sequence ID" value="KAK5600759.1"/>
    <property type="molecule type" value="Genomic_DNA"/>
</dbReference>
<feature type="region of interest" description="Disordered" evidence="1">
    <location>
        <begin position="124"/>
        <end position="146"/>
    </location>
</feature>
<accession>A0AAV9QWT6</accession>
<evidence type="ECO:0000313" key="3">
    <source>
        <dbReference type="Proteomes" id="UP001311232"/>
    </source>
</evidence>
<reference evidence="2 3" key="1">
    <citation type="submission" date="2021-06" db="EMBL/GenBank/DDBJ databases">
        <authorList>
            <person name="Palmer J.M."/>
        </authorList>
    </citation>
    <scope>NUCLEOTIDE SEQUENCE [LARGE SCALE GENOMIC DNA]</scope>
    <source>
        <strain evidence="2 3">MEX-2019</strain>
        <tissue evidence="2">Muscle</tissue>
    </source>
</reference>